<comment type="similarity">
    <text evidence="2">Belongs to the RbfA family.</text>
</comment>
<comment type="subunit">
    <text evidence="2">Monomer. Binds 30S ribosomal subunits, but not 50S ribosomal subunits or 70S ribosomes.</text>
</comment>
<dbReference type="Proteomes" id="UP001484239">
    <property type="component" value="Unassembled WGS sequence"/>
</dbReference>
<dbReference type="Gene3D" id="3.30.300.20">
    <property type="match status" value="1"/>
</dbReference>
<dbReference type="NCBIfam" id="TIGR00082">
    <property type="entry name" value="rbfA"/>
    <property type="match status" value="1"/>
</dbReference>
<dbReference type="PROSITE" id="PS01319">
    <property type="entry name" value="RBFA"/>
    <property type="match status" value="1"/>
</dbReference>
<dbReference type="EMBL" id="JBBHLI010000010">
    <property type="protein sequence ID" value="MEK9502196.1"/>
    <property type="molecule type" value="Genomic_DNA"/>
</dbReference>
<evidence type="ECO:0000256" key="2">
    <source>
        <dbReference type="HAMAP-Rule" id="MF_00003"/>
    </source>
</evidence>
<keyword evidence="5" id="KW-1185">Reference proteome</keyword>
<reference evidence="4 5" key="1">
    <citation type="submission" date="2024-02" db="EMBL/GenBank/DDBJ databases">
        <title>A novel Gemmatimonadota bacterium.</title>
        <authorList>
            <person name="Du Z.-J."/>
            <person name="Ye Y.-Q."/>
        </authorList>
    </citation>
    <scope>NUCLEOTIDE SEQUENCE [LARGE SCALE GENOMIC DNA]</scope>
    <source>
        <strain evidence="4 5">DH-20</strain>
    </source>
</reference>
<evidence type="ECO:0000256" key="3">
    <source>
        <dbReference type="SAM" id="MobiDB-lite"/>
    </source>
</evidence>
<comment type="caution">
    <text evidence="4">The sequence shown here is derived from an EMBL/GenBank/DDBJ whole genome shotgun (WGS) entry which is preliminary data.</text>
</comment>
<dbReference type="HAMAP" id="MF_00003">
    <property type="entry name" value="RbfA"/>
    <property type="match status" value="1"/>
</dbReference>
<dbReference type="InterPro" id="IPR023799">
    <property type="entry name" value="RbfA_dom_sf"/>
</dbReference>
<keyword evidence="1 2" id="KW-0690">Ribosome biogenesis</keyword>
<accession>A0ABU9EBU0</accession>
<feature type="compositionally biased region" description="Acidic residues" evidence="3">
    <location>
        <begin position="115"/>
        <end position="137"/>
    </location>
</feature>
<proteinExistence type="inferred from homology"/>
<evidence type="ECO:0000256" key="1">
    <source>
        <dbReference type="ARBA" id="ARBA00022517"/>
    </source>
</evidence>
<keyword evidence="2" id="KW-0963">Cytoplasm</keyword>
<comment type="function">
    <text evidence="2">One of several proteins that assist in the late maturation steps of the functional core of the 30S ribosomal subunit. Associates with free 30S ribosomal subunits (but not with 30S subunits that are part of 70S ribosomes or polysomes). Required for efficient processing of 16S rRNA. May interact with the 5'-terminal helix region of 16S rRNA.</text>
</comment>
<evidence type="ECO:0000313" key="5">
    <source>
        <dbReference type="Proteomes" id="UP001484239"/>
    </source>
</evidence>
<dbReference type="InterPro" id="IPR020053">
    <property type="entry name" value="Ribosome-bd_factorA_CS"/>
</dbReference>
<dbReference type="PANTHER" id="PTHR33515">
    <property type="entry name" value="RIBOSOME-BINDING FACTOR A, CHLOROPLASTIC-RELATED"/>
    <property type="match status" value="1"/>
</dbReference>
<gene>
    <name evidence="2 4" type="primary">rbfA</name>
    <name evidence="4" type="ORF">WI372_14480</name>
</gene>
<comment type="subcellular location">
    <subcellularLocation>
        <location evidence="2">Cytoplasm</location>
    </subcellularLocation>
</comment>
<protein>
    <recommendedName>
        <fullName evidence="2">Ribosome-binding factor A</fullName>
    </recommendedName>
</protein>
<feature type="region of interest" description="Disordered" evidence="3">
    <location>
        <begin position="110"/>
        <end position="137"/>
    </location>
</feature>
<organism evidence="4 5">
    <name type="scientific">Gaopeijia maritima</name>
    <dbReference type="NCBI Taxonomy" id="3119007"/>
    <lineage>
        <taxon>Bacteria</taxon>
        <taxon>Pseudomonadati</taxon>
        <taxon>Gemmatimonadota</taxon>
        <taxon>Longimicrobiia</taxon>
        <taxon>Gaopeijiales</taxon>
        <taxon>Gaopeijiaceae</taxon>
        <taxon>Gaopeijia</taxon>
    </lineage>
</organism>
<dbReference type="SUPFAM" id="SSF89919">
    <property type="entry name" value="Ribosome-binding factor A, RbfA"/>
    <property type="match status" value="1"/>
</dbReference>
<dbReference type="PANTHER" id="PTHR33515:SF1">
    <property type="entry name" value="RIBOSOME-BINDING FACTOR A, CHLOROPLASTIC-RELATED"/>
    <property type="match status" value="1"/>
</dbReference>
<dbReference type="InterPro" id="IPR000238">
    <property type="entry name" value="RbfA"/>
</dbReference>
<dbReference type="Pfam" id="PF02033">
    <property type="entry name" value="RBFA"/>
    <property type="match status" value="1"/>
</dbReference>
<dbReference type="RefSeq" id="WP_405274591.1">
    <property type="nucleotide sequence ID" value="NZ_CP144380.1"/>
</dbReference>
<evidence type="ECO:0000313" key="4">
    <source>
        <dbReference type="EMBL" id="MEK9502196.1"/>
    </source>
</evidence>
<name>A0ABU9EBU0_9BACT</name>
<sequence>MARRIERLNEQLKRELAVLIQSGLRDPRVVGVTVTAVRTTADLNLARVLVRLSGTDDEKAAAIDGLDRAAPWLRRELGRDLRIRRVPELAFQEDVAQERAARIEELLAEVRPEGGWEEEDGEDDAETPVDEGAETDR</sequence>
<dbReference type="InterPro" id="IPR015946">
    <property type="entry name" value="KH_dom-like_a/b"/>
</dbReference>